<evidence type="ECO:0000256" key="2">
    <source>
        <dbReference type="SAM" id="Phobius"/>
    </source>
</evidence>
<feature type="compositionally biased region" description="Pro residues" evidence="1">
    <location>
        <begin position="84"/>
        <end position="93"/>
    </location>
</feature>
<name>A0A6L8WAD3_9PROT</name>
<protein>
    <submittedName>
        <fullName evidence="3">DUF4389 domain-containing protein</fullName>
    </submittedName>
</protein>
<feature type="compositionally biased region" description="Basic and acidic residues" evidence="1">
    <location>
        <begin position="111"/>
        <end position="123"/>
    </location>
</feature>
<dbReference type="Proteomes" id="UP000476030">
    <property type="component" value="Unassembled WGS sequence"/>
</dbReference>
<keyword evidence="2" id="KW-0812">Transmembrane</keyword>
<feature type="transmembrane region" description="Helical" evidence="2">
    <location>
        <begin position="21"/>
        <end position="44"/>
    </location>
</feature>
<dbReference type="Pfam" id="PF14333">
    <property type="entry name" value="DUF4389"/>
    <property type="match status" value="1"/>
</dbReference>
<gene>
    <name evidence="3" type="ORF">GQE98_12220</name>
</gene>
<dbReference type="RefSeq" id="WP_161315906.1">
    <property type="nucleotide sequence ID" value="NZ_WTUW01000002.1"/>
</dbReference>
<proteinExistence type="predicted"/>
<organism evidence="3 4">
    <name type="scientific">Sneathiella litorea</name>
    <dbReference type="NCBI Taxonomy" id="2606216"/>
    <lineage>
        <taxon>Bacteria</taxon>
        <taxon>Pseudomonadati</taxon>
        <taxon>Pseudomonadota</taxon>
        <taxon>Alphaproteobacteria</taxon>
        <taxon>Sneathiellales</taxon>
        <taxon>Sneathiellaceae</taxon>
        <taxon>Sneathiella</taxon>
    </lineage>
</organism>
<comment type="caution">
    <text evidence="3">The sequence shown here is derived from an EMBL/GenBank/DDBJ whole genome shotgun (WGS) entry which is preliminary data.</text>
</comment>
<keyword evidence="2" id="KW-1133">Transmembrane helix</keyword>
<dbReference type="AlphaFoldDB" id="A0A6L8WAD3"/>
<dbReference type="EMBL" id="WTUW01000002">
    <property type="protein sequence ID" value="MZR31400.1"/>
    <property type="molecule type" value="Genomic_DNA"/>
</dbReference>
<keyword evidence="4" id="KW-1185">Reference proteome</keyword>
<sequence>MTDDVKKHVKSKATWTRLIYLILYAIIFRVASIVLFAITIIQFLKALLTGSPFDRIQSFGGALAEYNKQLVAYLSYQSDEKPFPVGPWPPETPPATGNDTSDDVIIVAEETSDKPKPSEDANNDKGPNNA</sequence>
<evidence type="ECO:0000313" key="3">
    <source>
        <dbReference type="EMBL" id="MZR31400.1"/>
    </source>
</evidence>
<accession>A0A6L8WAD3</accession>
<feature type="region of interest" description="Disordered" evidence="1">
    <location>
        <begin position="83"/>
        <end position="130"/>
    </location>
</feature>
<evidence type="ECO:0000256" key="1">
    <source>
        <dbReference type="SAM" id="MobiDB-lite"/>
    </source>
</evidence>
<dbReference type="InterPro" id="IPR025498">
    <property type="entry name" value="DUF4389"/>
</dbReference>
<evidence type="ECO:0000313" key="4">
    <source>
        <dbReference type="Proteomes" id="UP000476030"/>
    </source>
</evidence>
<reference evidence="3 4" key="1">
    <citation type="submission" date="2019-12" db="EMBL/GenBank/DDBJ databases">
        <title>Snethiella sp. nov. sp. isolated from sea sand.</title>
        <authorList>
            <person name="Kim J."/>
            <person name="Jeong S.E."/>
            <person name="Jung H.S."/>
            <person name="Jeon C.O."/>
        </authorList>
    </citation>
    <scope>NUCLEOTIDE SEQUENCE [LARGE SCALE GENOMIC DNA]</scope>
    <source>
        <strain evidence="3 4">DP05</strain>
    </source>
</reference>
<keyword evidence="2" id="KW-0472">Membrane</keyword>